<keyword evidence="2" id="KW-1185">Reference proteome</keyword>
<protein>
    <submittedName>
        <fullName evidence="1">Uncharacterized protein</fullName>
    </submittedName>
</protein>
<organism evidence="1 2">
    <name type="scientific">Helicobacter zhangjianzhongii</name>
    <dbReference type="NCBI Taxonomy" id="2974574"/>
    <lineage>
        <taxon>Bacteria</taxon>
        <taxon>Pseudomonadati</taxon>
        <taxon>Campylobacterota</taxon>
        <taxon>Epsilonproteobacteria</taxon>
        <taxon>Campylobacterales</taxon>
        <taxon>Helicobacteraceae</taxon>
        <taxon>Helicobacter</taxon>
    </lineage>
</organism>
<accession>A0ACC6FS84</accession>
<reference evidence="1 2" key="1">
    <citation type="journal article" date="2023" name="Microorganisms">
        <title>Isolation and Genomic Characteristics of Cat-Borne Campylobacter felis sp. nov. and Sheep-Borne Campylobacter ovis sp. nov.</title>
        <authorList>
            <person name="Wang H."/>
            <person name="Li Y."/>
            <person name="Gu Y."/>
            <person name="Zhou G."/>
            <person name="Chen X."/>
            <person name="Zhang X."/>
            <person name="Shao Z."/>
            <person name="Zhang J."/>
            <person name="Zhang M."/>
        </authorList>
    </citation>
    <scope>NUCLEOTIDE SEQUENCE [LARGE SCALE GENOMIC DNA]</scope>
    <source>
        <strain evidence="1 2">XJK30-2</strain>
    </source>
</reference>
<evidence type="ECO:0000313" key="2">
    <source>
        <dbReference type="Proteomes" id="UP001173802"/>
    </source>
</evidence>
<gene>
    <name evidence="1" type="ORF">NYG90_04905</name>
</gene>
<proteinExistence type="predicted"/>
<dbReference type="EMBL" id="JANURN010000004">
    <property type="protein sequence ID" value="MDL0082015.1"/>
    <property type="molecule type" value="Genomic_DNA"/>
</dbReference>
<dbReference type="Proteomes" id="UP001173802">
    <property type="component" value="Unassembled WGS sequence"/>
</dbReference>
<evidence type="ECO:0000313" key="1">
    <source>
        <dbReference type="EMBL" id="MDL0082015.1"/>
    </source>
</evidence>
<name>A0ACC6FS84_9HELI</name>
<sequence>MKAYKQYLLQALLLGLCVSSAFGAWEMFSDGKDTYLYNTQSGDVYIRYNRGDKNYEDIFVKMPAGTLPSQLSPTQAPSTKRTNPSTTPQILSPTAPQAPSKNDESAKLLEQQQQALQKSQELLRNSIDTSGVLE</sequence>
<comment type="caution">
    <text evidence="1">The sequence shown here is derived from an EMBL/GenBank/DDBJ whole genome shotgun (WGS) entry which is preliminary data.</text>
</comment>